<dbReference type="GO" id="GO:0090563">
    <property type="term" value="F:protein-phosphocysteine-sugar phosphotransferase activity"/>
    <property type="evidence" value="ECO:0007669"/>
    <property type="project" value="TreeGrafter"/>
</dbReference>
<dbReference type="RefSeq" id="WP_282839699.1">
    <property type="nucleotide sequence ID" value="NZ_JASCXW010000023.1"/>
</dbReference>
<dbReference type="PANTHER" id="PTHR30505">
    <property type="entry name" value="FRUCTOSE-LIKE PERMEASE"/>
    <property type="match status" value="1"/>
</dbReference>
<feature type="transmembrane region" description="Helical" evidence="9">
    <location>
        <begin position="53"/>
        <end position="74"/>
    </location>
</feature>
<keyword evidence="4" id="KW-0762">Sugar transport</keyword>
<name>A0AAW6U9B6_9MOLU</name>
<protein>
    <submittedName>
        <fullName evidence="11">Fructose-specific PTS transporter subunit EIIC</fullName>
    </submittedName>
</protein>
<feature type="transmembrane region" description="Helical" evidence="9">
    <location>
        <begin position="167"/>
        <end position="189"/>
    </location>
</feature>
<dbReference type="GO" id="GO:0005886">
    <property type="term" value="C:plasma membrane"/>
    <property type="evidence" value="ECO:0007669"/>
    <property type="project" value="UniProtKB-SubCell"/>
</dbReference>
<dbReference type="InterPro" id="IPR050864">
    <property type="entry name" value="Bacterial_PTS_Sugar_Transport"/>
</dbReference>
<keyword evidence="7 9" id="KW-1133">Transmembrane helix</keyword>
<dbReference type="PANTHER" id="PTHR30505:SF0">
    <property type="entry name" value="FRUCTOSE-LIKE PTS SYSTEM EIIBC COMPONENT-RELATED"/>
    <property type="match status" value="1"/>
</dbReference>
<evidence type="ECO:0000256" key="7">
    <source>
        <dbReference type="ARBA" id="ARBA00022989"/>
    </source>
</evidence>
<dbReference type="GO" id="GO:0005351">
    <property type="term" value="F:carbohydrate:proton symporter activity"/>
    <property type="evidence" value="ECO:0007669"/>
    <property type="project" value="InterPro"/>
</dbReference>
<comment type="subcellular location">
    <subcellularLocation>
        <location evidence="1">Cell inner membrane</location>
        <topology evidence="1">Multi-pass membrane protein</topology>
    </subcellularLocation>
</comment>
<keyword evidence="12" id="KW-1185">Reference proteome</keyword>
<evidence type="ECO:0000256" key="3">
    <source>
        <dbReference type="ARBA" id="ARBA00022475"/>
    </source>
</evidence>
<dbReference type="GO" id="GO:0009401">
    <property type="term" value="P:phosphoenolpyruvate-dependent sugar phosphotransferase system"/>
    <property type="evidence" value="ECO:0007669"/>
    <property type="project" value="UniProtKB-KW"/>
</dbReference>
<evidence type="ECO:0000256" key="4">
    <source>
        <dbReference type="ARBA" id="ARBA00022597"/>
    </source>
</evidence>
<gene>
    <name evidence="11" type="ORF">QJ521_06815</name>
</gene>
<evidence type="ECO:0000256" key="6">
    <source>
        <dbReference type="ARBA" id="ARBA00022692"/>
    </source>
</evidence>
<organism evidence="11 12">
    <name type="scientific">Peloplasma aerotolerans</name>
    <dbReference type="NCBI Taxonomy" id="3044389"/>
    <lineage>
        <taxon>Bacteria</taxon>
        <taxon>Bacillati</taxon>
        <taxon>Mycoplasmatota</taxon>
        <taxon>Mollicutes</taxon>
        <taxon>Acholeplasmatales</taxon>
        <taxon>Acholeplasmataceae</taxon>
        <taxon>Peloplasma</taxon>
    </lineage>
</organism>
<evidence type="ECO:0000256" key="1">
    <source>
        <dbReference type="ARBA" id="ARBA00004429"/>
    </source>
</evidence>
<comment type="caution">
    <text evidence="11">The sequence shown here is derived from an EMBL/GenBank/DDBJ whole genome shotgun (WGS) entry which is preliminary data.</text>
</comment>
<keyword evidence="3" id="KW-1003">Cell membrane</keyword>
<feature type="transmembrane region" description="Helical" evidence="9">
    <location>
        <begin position="86"/>
        <end position="108"/>
    </location>
</feature>
<evidence type="ECO:0000313" key="12">
    <source>
        <dbReference type="Proteomes" id="UP001431532"/>
    </source>
</evidence>
<evidence type="ECO:0000259" key="10">
    <source>
        <dbReference type="PROSITE" id="PS51104"/>
    </source>
</evidence>
<feature type="transmembrane region" description="Helical" evidence="9">
    <location>
        <begin position="12"/>
        <end position="33"/>
    </location>
</feature>
<feature type="transmembrane region" description="Helical" evidence="9">
    <location>
        <begin position="128"/>
        <end position="147"/>
    </location>
</feature>
<accession>A0AAW6U9B6</accession>
<dbReference type="GO" id="GO:0008982">
    <property type="term" value="F:protein-N(PI)-phosphohistidine-sugar phosphotransferase activity"/>
    <property type="evidence" value="ECO:0007669"/>
    <property type="project" value="InterPro"/>
</dbReference>
<evidence type="ECO:0000256" key="5">
    <source>
        <dbReference type="ARBA" id="ARBA00022683"/>
    </source>
</evidence>
<sequence>MNQKMHKHMMSGISPIIPLLVVASIFMFLFLKLDSLNIQNSLLNEMINVLNQATQWMYILVLPVFAGFIAYSIANKPGIVPGLVGGGLAVYATGMIGALVAGFIAGYLTKYILVLFKNIPNTLKGLSTMVIIPLLSTLLVAFFMLLFNMSFSQIFRDIEQILIQLDLIYAILFGLIFGIMMAIDMGGPINKIAFFIGIVSISQGRSTMIMASIMASGMVPPLSIALLTLINKRKFKYEQNQLAKKNWMMGLSFMTEGAIPFSAENPKKVMPAIIIGSALAGAFIPLFGTTLSAPHGGILVLFLMTNWWGFLISLAAGTMITVILLLILLPNVQEEVVENK</sequence>
<feature type="transmembrane region" description="Helical" evidence="9">
    <location>
        <begin position="307"/>
        <end position="329"/>
    </location>
</feature>
<dbReference type="InterPro" id="IPR003352">
    <property type="entry name" value="PTS_EIIC"/>
</dbReference>
<dbReference type="Pfam" id="PF02378">
    <property type="entry name" value="PTS_EIIC"/>
    <property type="match status" value="1"/>
</dbReference>
<feature type="transmembrane region" description="Helical" evidence="9">
    <location>
        <begin position="269"/>
        <end position="287"/>
    </location>
</feature>
<evidence type="ECO:0000256" key="9">
    <source>
        <dbReference type="SAM" id="Phobius"/>
    </source>
</evidence>
<keyword evidence="6 9" id="KW-0812">Transmembrane</keyword>
<dbReference type="EMBL" id="JASCXW010000023">
    <property type="protein sequence ID" value="MDI6453269.1"/>
    <property type="molecule type" value="Genomic_DNA"/>
</dbReference>
<dbReference type="Proteomes" id="UP001431532">
    <property type="component" value="Unassembled WGS sequence"/>
</dbReference>
<feature type="domain" description="PTS EIIC type-2" evidence="10">
    <location>
        <begin position="5"/>
        <end position="338"/>
    </location>
</feature>
<feature type="transmembrane region" description="Helical" evidence="9">
    <location>
        <begin position="209"/>
        <end position="230"/>
    </location>
</feature>
<keyword evidence="2" id="KW-0813">Transport</keyword>
<proteinExistence type="predicted"/>
<reference evidence="11" key="1">
    <citation type="submission" date="2023-05" db="EMBL/GenBank/DDBJ databases">
        <title>Mariniplasma microaerophilum sp. nov., a novel anaerobic mollicute isolated from terrestrial mud volcano, Taman Peninsula, Russia.</title>
        <authorList>
            <person name="Khomyakova M.A."/>
            <person name="Merkel A.Y."/>
            <person name="Slobodkin A.I."/>
        </authorList>
    </citation>
    <scope>NUCLEOTIDE SEQUENCE</scope>
    <source>
        <strain evidence="11">M4Ah</strain>
    </source>
</reference>
<dbReference type="AlphaFoldDB" id="A0AAW6U9B6"/>
<dbReference type="InterPro" id="IPR013014">
    <property type="entry name" value="PTS_EIIC_2"/>
</dbReference>
<evidence type="ECO:0000256" key="8">
    <source>
        <dbReference type="ARBA" id="ARBA00023136"/>
    </source>
</evidence>
<keyword evidence="8 9" id="KW-0472">Membrane</keyword>
<keyword evidence="5" id="KW-0598">Phosphotransferase system</keyword>
<dbReference type="NCBIfam" id="TIGR01427">
    <property type="entry name" value="PTS_IIC_fructo"/>
    <property type="match status" value="1"/>
</dbReference>
<dbReference type="InterPro" id="IPR006327">
    <property type="entry name" value="PTS_IIC_fruc"/>
</dbReference>
<evidence type="ECO:0000256" key="2">
    <source>
        <dbReference type="ARBA" id="ARBA00022448"/>
    </source>
</evidence>
<dbReference type="PROSITE" id="PS51104">
    <property type="entry name" value="PTS_EIIC_TYPE_2"/>
    <property type="match status" value="1"/>
</dbReference>
<evidence type="ECO:0000313" key="11">
    <source>
        <dbReference type="EMBL" id="MDI6453269.1"/>
    </source>
</evidence>